<keyword evidence="2" id="KW-1185">Reference proteome</keyword>
<dbReference type="RefSeq" id="WP_374834306.1">
    <property type="nucleotide sequence ID" value="NZ_JBHEEZ010000046.1"/>
</dbReference>
<dbReference type="EMBL" id="JBHSEL010000095">
    <property type="protein sequence ID" value="MFC4625531.1"/>
    <property type="molecule type" value="Genomic_DNA"/>
</dbReference>
<dbReference type="Proteomes" id="UP001596042">
    <property type="component" value="Unassembled WGS sequence"/>
</dbReference>
<reference evidence="2" key="1">
    <citation type="journal article" date="2019" name="Int. J. Syst. Evol. Microbiol.">
        <title>The Global Catalogue of Microorganisms (GCM) 10K type strain sequencing project: providing services to taxonomists for standard genome sequencing and annotation.</title>
        <authorList>
            <consortium name="The Broad Institute Genomics Platform"/>
            <consortium name="The Broad Institute Genome Sequencing Center for Infectious Disease"/>
            <person name="Wu L."/>
            <person name="Ma J."/>
        </authorList>
    </citation>
    <scope>NUCLEOTIDE SEQUENCE [LARGE SCALE GENOMIC DNA]</scope>
    <source>
        <strain evidence="2">CGMCC 1.15731</strain>
    </source>
</reference>
<evidence type="ECO:0000313" key="1">
    <source>
        <dbReference type="EMBL" id="MFC4625531.1"/>
    </source>
</evidence>
<organism evidence="1 2">
    <name type="scientific">Daeguia caeni</name>
    <dbReference type="NCBI Taxonomy" id="439612"/>
    <lineage>
        <taxon>Bacteria</taxon>
        <taxon>Pseudomonadati</taxon>
        <taxon>Pseudomonadota</taxon>
        <taxon>Alphaproteobacteria</taxon>
        <taxon>Hyphomicrobiales</taxon>
        <taxon>Brucellaceae</taxon>
        <taxon>Daeguia</taxon>
    </lineage>
</organism>
<gene>
    <name evidence="1" type="ORF">ACFO1V_09935</name>
</gene>
<comment type="caution">
    <text evidence="1">The sequence shown here is derived from an EMBL/GenBank/DDBJ whole genome shotgun (WGS) entry which is preliminary data.</text>
</comment>
<sequence>MSENMTIAEARAAERERIKAILCDPVAQDRRQAAEALAFGSSMDAAEAVSLLATLEVGAPKAAVPGMRSADAPGGLIAFDPETGEQVPGIVSSDPTPLRNPDPIKAMWKETIAGINRETGGATAAK</sequence>
<accession>A0ABV9H8Z5</accession>
<proteinExistence type="predicted"/>
<evidence type="ECO:0000313" key="2">
    <source>
        <dbReference type="Proteomes" id="UP001596042"/>
    </source>
</evidence>
<name>A0ABV9H8Z5_9HYPH</name>
<protein>
    <submittedName>
        <fullName evidence="1">Uncharacterized protein</fullName>
    </submittedName>
</protein>